<dbReference type="Proteomes" id="UP000030746">
    <property type="component" value="Unassembled WGS sequence"/>
</dbReference>
<organism evidence="4 5">
    <name type="scientific">Lottia gigantea</name>
    <name type="common">Giant owl limpet</name>
    <dbReference type="NCBI Taxonomy" id="225164"/>
    <lineage>
        <taxon>Eukaryota</taxon>
        <taxon>Metazoa</taxon>
        <taxon>Spiralia</taxon>
        <taxon>Lophotrochozoa</taxon>
        <taxon>Mollusca</taxon>
        <taxon>Gastropoda</taxon>
        <taxon>Patellogastropoda</taxon>
        <taxon>Lottioidea</taxon>
        <taxon>Lottiidae</taxon>
        <taxon>Lottia</taxon>
    </lineage>
</organism>
<sequence>MIMIASMNIIVVLCLCWACTESTMMVCKNQTEMTNLTSLQLPHTCNDCSCSVTSASGKLITLSIERIFSISCFVVVYNNSTEHFHTGNTTIFNYTLEGVGKVILKSVDCQNTSRSTILLSSQDGDVRILGGLIGGAIWIISLIVMVLCIVNHKESNSRSSSYRKNSLGSSSYGEHSSDRRTSSVTTLTEQIESIPNDVFRRKRKEKNEMYSPPTTREEDHAYATITPGGPVSMCKNDTYTATNYQLNRLHYDPINCTCLLKSTEQTFTQVYFNMTSISGCGYKLGFYFNTKFAFVSCYSSTSLFHTITSETIKLNLERYHRNSEMTTFIINIISMPETNLTLSCFVPTLESSSTQLPTTIITSIPTTPIPTNFQSKTMVSNTSTESTQLQQVTSKSSSSHQQNIIITTNSDEQTTLNTEQLKHKSPENDGTVGIAVGCFVGGIVFGIVAVLGLQWFRKKRNEKNEMYSTSTIREEDHGYTSITPSSGVIGNTRTVEETAIGEALEAPNSTGENRTSNPTVTYQNISLNAS</sequence>
<keyword evidence="2" id="KW-0812">Transmembrane</keyword>
<evidence type="ECO:0000313" key="4">
    <source>
        <dbReference type="EMBL" id="ESO82595.1"/>
    </source>
</evidence>
<evidence type="ECO:0000313" key="5">
    <source>
        <dbReference type="Proteomes" id="UP000030746"/>
    </source>
</evidence>
<feature type="signal peptide" evidence="3">
    <location>
        <begin position="1"/>
        <end position="22"/>
    </location>
</feature>
<feature type="chain" id="PRO_5004717804" description="ZP domain-containing protein" evidence="3">
    <location>
        <begin position="23"/>
        <end position="530"/>
    </location>
</feature>
<dbReference type="GeneID" id="20241275"/>
<dbReference type="AlphaFoldDB" id="V3ZJP5"/>
<keyword evidence="2" id="KW-0472">Membrane</keyword>
<keyword evidence="2" id="KW-1133">Transmembrane helix</keyword>
<dbReference type="EMBL" id="KB203855">
    <property type="protein sequence ID" value="ESO82595.1"/>
    <property type="molecule type" value="Genomic_DNA"/>
</dbReference>
<dbReference type="RefSeq" id="XP_009066784.1">
    <property type="nucleotide sequence ID" value="XM_009068536.1"/>
</dbReference>
<keyword evidence="3" id="KW-0732">Signal</keyword>
<protein>
    <recommendedName>
        <fullName evidence="6">ZP domain-containing protein</fullName>
    </recommendedName>
</protein>
<name>V3ZJP5_LOTGI</name>
<feature type="compositionally biased region" description="Low complexity" evidence="1">
    <location>
        <begin position="157"/>
        <end position="174"/>
    </location>
</feature>
<dbReference type="HOGENOM" id="CLU_514174_0_0_1"/>
<evidence type="ECO:0000256" key="3">
    <source>
        <dbReference type="SAM" id="SignalP"/>
    </source>
</evidence>
<dbReference type="KEGG" id="lgi:LOTGIDRAFT_169915"/>
<evidence type="ECO:0000256" key="2">
    <source>
        <dbReference type="SAM" id="Phobius"/>
    </source>
</evidence>
<reference evidence="4 5" key="1">
    <citation type="journal article" date="2013" name="Nature">
        <title>Insights into bilaterian evolution from three spiralian genomes.</title>
        <authorList>
            <person name="Simakov O."/>
            <person name="Marletaz F."/>
            <person name="Cho S.J."/>
            <person name="Edsinger-Gonzales E."/>
            <person name="Havlak P."/>
            <person name="Hellsten U."/>
            <person name="Kuo D.H."/>
            <person name="Larsson T."/>
            <person name="Lv J."/>
            <person name="Arendt D."/>
            <person name="Savage R."/>
            <person name="Osoegawa K."/>
            <person name="de Jong P."/>
            <person name="Grimwood J."/>
            <person name="Chapman J.A."/>
            <person name="Shapiro H."/>
            <person name="Aerts A."/>
            <person name="Otillar R.P."/>
            <person name="Terry A.Y."/>
            <person name="Boore J.L."/>
            <person name="Grigoriev I.V."/>
            <person name="Lindberg D.R."/>
            <person name="Seaver E.C."/>
            <person name="Weisblat D.A."/>
            <person name="Putnam N.H."/>
            <person name="Rokhsar D.S."/>
        </authorList>
    </citation>
    <scope>NUCLEOTIDE SEQUENCE [LARGE SCALE GENOMIC DNA]</scope>
</reference>
<evidence type="ECO:0000256" key="1">
    <source>
        <dbReference type="SAM" id="MobiDB-lite"/>
    </source>
</evidence>
<evidence type="ECO:0008006" key="6">
    <source>
        <dbReference type="Google" id="ProtNLM"/>
    </source>
</evidence>
<feature type="transmembrane region" description="Helical" evidence="2">
    <location>
        <begin position="432"/>
        <end position="456"/>
    </location>
</feature>
<dbReference type="CTD" id="20241275"/>
<accession>V3ZJP5</accession>
<keyword evidence="5" id="KW-1185">Reference proteome</keyword>
<feature type="transmembrane region" description="Helical" evidence="2">
    <location>
        <begin position="128"/>
        <end position="150"/>
    </location>
</feature>
<gene>
    <name evidence="4" type="ORF">LOTGIDRAFT_169915</name>
</gene>
<feature type="region of interest" description="Disordered" evidence="1">
    <location>
        <begin position="157"/>
        <end position="189"/>
    </location>
</feature>
<proteinExistence type="predicted"/>